<sequence>MSISSDIKLLRELNKHLETTTAAKEANAIVGKQLDEKLRMAVLKPPRRPTMSIERLKDEMEKKEWYRNTTSMSSGEERVVLRELQQLKDKVAQHKVADDYLLLLDKMRTKRQERYEQQKELNATIHQVQQRIRKLKLAAYLKKPIIEMSTIQVIVPAEKMGFVIGKQFTTIHQLEQEYSVMLEVDNKQNIVTITSALEQVQAAKEAIEDIILATNQSIGLHPNTVKMLMLQQAKHLHELEKSLKLKIDISKTEGILTVMASPDKVKQLKKAIDELTASKVDILLPAEIVPKLIGKKGETINRLMEETGALVDIDKVTSNVRIVGSMDSVVGAEKFVRKLITEQSQCEKNVTSENKELFKTPELMQYKFELFTEFLIANKGKQLRLLRTDALEARMKVLKAERRIQVLGNMKQINALDNALRERVNEFERHHWVHEVADNHLLSLIARKKRSMIEEITKEVKGSSVRISIQDTCVCVLGDDEKSIRSAKAKILETVGNNQRSAFVTSRSLIAVLVASKREKLNEIETSSGCKLHLPPPPRDEATRRGDDESAKIKISLTGTMEAIQKAKEKLEELDKDHHVRYLPLDNDEVSTVIGKKGETIAELKMKSGAKIRVLQGLGDEPPELEMIGTEEQLEIVQTAVHELLQTRNRQILQLDAYAAGWLIGKQGERIKAMRLAHPDATLDAFPKHGQVCVKASSPEALRTCVDDVLKTLRETHAIESVHVSRQDQQATAGATDPTLTNFSFLLEKYESIAMRLQELEAEGGEGMRVSFQDDGKVAKIRGPALGIGKIKEFLEMLVSPDPHFVETISLPSITFANAIEVKGESAKLNANALRICKQTGCDIRVKRTRMASSACGEGTIFIEGTNAGKVYMAKSDVEKMIQFHYTDCFQTLEDLPPFIMTRMYELLPSLRATYKVVFLMPTKTSLKVFADSKEHAQEIIEQLKKDVEAWKQQHIEIPVAGWLVPILIGRNGETVRKIRSESNARLYLSTPSPSASPYEDRVLTISSSDDAVIKVATEKVEELLTHHQNMSSVVDVSKNKLDVALSVKKDAVKGVRFHVINGKEDDKVQIVIYGDDYDERERIVEKIEHLMDIFAVDTIAFPTTVSPACASSIIASLIGKSGANILAVQKQFKDVKIDIRRGDNSITLKGPADEVRKVRTYMEDKIQELLRSEDEFQQRRNARYQQTLKEHQDDENKTSSARDAEVSDETLLPQQCKPVKKVGPVGSTPALIEVRLTKNQRRRMRKRAENEK</sequence>
<feature type="domain" description="K Homology" evidence="4">
    <location>
        <begin position="647"/>
        <end position="714"/>
    </location>
</feature>
<name>A0AAU9L6S3_9STRA</name>
<feature type="domain" description="K Homology" evidence="4">
    <location>
        <begin position="147"/>
        <end position="212"/>
    </location>
</feature>
<comment type="caution">
    <text evidence="5">The sequence shown here is derived from an EMBL/GenBank/DDBJ whole genome shotgun (WGS) entry which is preliminary data.</text>
</comment>
<feature type="region of interest" description="Disordered" evidence="3">
    <location>
        <begin position="1188"/>
        <end position="1231"/>
    </location>
</feature>
<organism evidence="5 6">
    <name type="scientific">Peronospora belbahrii</name>
    <dbReference type="NCBI Taxonomy" id="622444"/>
    <lineage>
        <taxon>Eukaryota</taxon>
        <taxon>Sar</taxon>
        <taxon>Stramenopiles</taxon>
        <taxon>Oomycota</taxon>
        <taxon>Peronosporomycetes</taxon>
        <taxon>Peronosporales</taxon>
        <taxon>Peronosporaceae</taxon>
        <taxon>Peronospora</taxon>
    </lineage>
</organism>
<dbReference type="Pfam" id="PF00013">
    <property type="entry name" value="KH_1"/>
    <property type="match status" value="6"/>
</dbReference>
<gene>
    <name evidence="5" type="ORF">PBS003_LOCUS8898</name>
</gene>
<keyword evidence="2" id="KW-0694">RNA-binding</keyword>
<dbReference type="InterPro" id="IPR036612">
    <property type="entry name" value="KH_dom_type_1_sf"/>
</dbReference>
<proteinExistence type="predicted"/>
<evidence type="ECO:0000256" key="3">
    <source>
        <dbReference type="SAM" id="MobiDB-lite"/>
    </source>
</evidence>
<dbReference type="AlphaFoldDB" id="A0AAU9L6S3"/>
<feature type="domain" description="K Homology" evidence="4">
    <location>
        <begin position="1102"/>
        <end position="1168"/>
    </location>
</feature>
<feature type="domain" description="K Homology" evidence="4">
    <location>
        <begin position="213"/>
        <end position="277"/>
    </location>
</feature>
<evidence type="ECO:0000313" key="5">
    <source>
        <dbReference type="EMBL" id="CAH0482302.1"/>
    </source>
</evidence>
<evidence type="ECO:0000259" key="4">
    <source>
        <dbReference type="SMART" id="SM00322"/>
    </source>
</evidence>
<dbReference type="Gene3D" id="3.30.1370.10">
    <property type="entry name" value="K Homology domain, type 1"/>
    <property type="match status" value="5"/>
</dbReference>
<dbReference type="GO" id="GO:0003723">
    <property type="term" value="F:RNA binding"/>
    <property type="evidence" value="ECO:0007669"/>
    <property type="project" value="UniProtKB-UniRule"/>
</dbReference>
<evidence type="ECO:0000256" key="1">
    <source>
        <dbReference type="ARBA" id="ARBA00022737"/>
    </source>
</evidence>
<feature type="domain" description="K Homology" evidence="4">
    <location>
        <begin position="362"/>
        <end position="425"/>
    </location>
</feature>
<dbReference type="InterPro" id="IPR004088">
    <property type="entry name" value="KH_dom_type_1"/>
</dbReference>
<evidence type="ECO:0000256" key="2">
    <source>
        <dbReference type="PROSITE-ProRule" id="PRU00117"/>
    </source>
</evidence>
<dbReference type="PANTHER" id="PTHR10288">
    <property type="entry name" value="KH DOMAIN CONTAINING RNA BINDING PROTEIN"/>
    <property type="match status" value="1"/>
</dbReference>
<keyword evidence="1" id="KW-0677">Repeat</keyword>
<accession>A0AAU9L6S3</accession>
<reference evidence="5" key="1">
    <citation type="submission" date="2021-11" db="EMBL/GenBank/DDBJ databases">
        <authorList>
            <person name="Islam A."/>
            <person name="Islam S."/>
            <person name="Flora M.S."/>
            <person name="Rahman M."/>
            <person name="Ziaur R.M."/>
            <person name="Epstein J.H."/>
            <person name="Hassan M."/>
            <person name="Klassen M."/>
            <person name="Woodard K."/>
            <person name="Webb A."/>
            <person name="Webby R.J."/>
            <person name="El Zowalaty M.E."/>
        </authorList>
    </citation>
    <scope>NUCLEOTIDE SEQUENCE</scope>
    <source>
        <strain evidence="5">Pbs3</strain>
    </source>
</reference>
<feature type="domain" description="K Homology" evidence="4">
    <location>
        <begin position="577"/>
        <end position="646"/>
    </location>
</feature>
<protein>
    <recommendedName>
        <fullName evidence="4">K Homology domain-containing protein</fullName>
    </recommendedName>
</protein>
<dbReference type="EMBL" id="CAKKTJ010000333">
    <property type="protein sequence ID" value="CAH0482302.1"/>
    <property type="molecule type" value="Genomic_DNA"/>
</dbReference>
<dbReference type="InterPro" id="IPR004087">
    <property type="entry name" value="KH_dom"/>
</dbReference>
<feature type="compositionally biased region" description="Basic and acidic residues" evidence="3">
    <location>
        <begin position="1189"/>
        <end position="1206"/>
    </location>
</feature>
<dbReference type="Gene3D" id="3.30.310.210">
    <property type="match status" value="1"/>
</dbReference>
<dbReference type="SUPFAM" id="SSF54791">
    <property type="entry name" value="Eukaryotic type KH-domain (KH-domain type I)"/>
    <property type="match status" value="6"/>
</dbReference>
<feature type="domain" description="K Homology" evidence="4">
    <location>
        <begin position="803"/>
        <end position="883"/>
    </location>
</feature>
<dbReference type="Proteomes" id="UP001160483">
    <property type="component" value="Unassembled WGS sequence"/>
</dbReference>
<feature type="domain" description="K Homology" evidence="4">
    <location>
        <begin position="950"/>
        <end position="1026"/>
    </location>
</feature>
<dbReference type="PROSITE" id="PS50084">
    <property type="entry name" value="KH_TYPE_1"/>
    <property type="match status" value="5"/>
</dbReference>
<evidence type="ECO:0000313" key="6">
    <source>
        <dbReference type="Proteomes" id="UP001160483"/>
    </source>
</evidence>
<feature type="domain" description="K Homology" evidence="4">
    <location>
        <begin position="278"/>
        <end position="341"/>
    </location>
</feature>
<feature type="domain" description="K Homology" evidence="4">
    <location>
        <begin position="497"/>
        <end position="576"/>
    </location>
</feature>
<dbReference type="CDD" id="cd00105">
    <property type="entry name" value="KH-I"/>
    <property type="match status" value="3"/>
</dbReference>
<dbReference type="SMART" id="SM00322">
    <property type="entry name" value="KH"/>
    <property type="match status" value="10"/>
</dbReference>